<dbReference type="GO" id="GO:0009265">
    <property type="term" value="P:2'-deoxyribonucleotide biosynthetic process"/>
    <property type="evidence" value="ECO:0007669"/>
    <property type="project" value="TreeGrafter"/>
</dbReference>
<dbReference type="InterPro" id="IPR012833">
    <property type="entry name" value="NrdD"/>
</dbReference>
<comment type="caution">
    <text evidence="5">The sequence shown here is derived from an EMBL/GenBank/DDBJ whole genome shotgun (WGS) entry which is preliminary data.</text>
</comment>
<dbReference type="GO" id="GO:0031250">
    <property type="term" value="C:anaerobic ribonucleoside-triphosphate reductase complex"/>
    <property type="evidence" value="ECO:0007669"/>
    <property type="project" value="TreeGrafter"/>
</dbReference>
<dbReference type="GO" id="GO:0005524">
    <property type="term" value="F:ATP binding"/>
    <property type="evidence" value="ECO:0007669"/>
    <property type="project" value="UniProtKB-UniRule"/>
</dbReference>
<dbReference type="Pfam" id="PF03477">
    <property type="entry name" value="ATP-cone"/>
    <property type="match status" value="1"/>
</dbReference>
<dbReference type="NCBIfam" id="NF006126">
    <property type="entry name" value="PRK08270.1"/>
    <property type="match status" value="1"/>
</dbReference>
<reference evidence="6" key="1">
    <citation type="submission" date="2017-09" db="EMBL/GenBank/DDBJ databases">
        <title>Depth-based differentiation of microbial function through sediment-hosted aquifers and enrichment of novel symbionts in the deep terrestrial subsurface.</title>
        <authorList>
            <person name="Probst A.J."/>
            <person name="Ladd B."/>
            <person name="Jarett J.K."/>
            <person name="Geller-Mcgrath D.E."/>
            <person name="Sieber C.M.K."/>
            <person name="Emerson J.B."/>
            <person name="Anantharaman K."/>
            <person name="Thomas B.C."/>
            <person name="Malmstrom R."/>
            <person name="Stieglmeier M."/>
            <person name="Klingl A."/>
            <person name="Woyke T."/>
            <person name="Ryan C.M."/>
            <person name="Banfield J.F."/>
        </authorList>
    </citation>
    <scope>NUCLEOTIDE SEQUENCE [LARGE SCALE GENOMIC DNA]</scope>
</reference>
<protein>
    <submittedName>
        <fullName evidence="5">Ribonucleoside triphosphate reductase</fullName>
        <ecNumber evidence="5">1.17.4.2</ecNumber>
    </submittedName>
</protein>
<sequence length="537" mass="61556">MPQRKAIKKVRQAKRPANKFTQIQKRDGSIVDFDAGKIEKAIHKAITATRQGNGPQSKKLAQKVVALLNLRFKKNEVPKVEEIQDIVEEVLILEGYTKTAKAYILYREQRRKIREMGEAIDETVEMVDNYLKEMDWQGKENSNMAYSLQGLNHYIASNVTKKYWLNRIYPQEIRTAVKDGDFHIHDLDILAPYCCGWDLYDLLVRGFGGVFGKIESKPPKHLRTALGQVVNFFYTLQGEAAGAQAFSNFDTLLAPFIRYDNLDYKQVKQSLQEFLFNINIPTRVGFQTPFTNITLDISIPSTFAKQPVIVGGLPQKETYGEFVEEMMMFNKALAEVMAEGDAKGRVFTFPIPTINITKDFDWNNPNLEGIWEMTAKYGIPYFTNYINSDMNPEDTRSMCCRLRLDNRELYKRGGGLFGANPLTGSIGVVTLNLPRLGYLSKTRRDFFARLERLMDMARVSLQIKRKSLENFTNKGLYPYSRYYLDSVKKGRGAYWANHFSTIGLVGMNECLLNFLGDTITSKKGQKFAIEVLDFMRQ</sequence>
<evidence type="ECO:0000313" key="5">
    <source>
        <dbReference type="EMBL" id="PJE59817.1"/>
    </source>
</evidence>
<dbReference type="PANTHER" id="PTHR21075:SF0">
    <property type="entry name" value="ANAEROBIC RIBONUCLEOSIDE-TRIPHOSPHATE REDUCTASE"/>
    <property type="match status" value="1"/>
</dbReference>
<evidence type="ECO:0000256" key="2">
    <source>
        <dbReference type="ARBA" id="ARBA00022840"/>
    </source>
</evidence>
<dbReference type="PROSITE" id="PS51161">
    <property type="entry name" value="ATP_CONE"/>
    <property type="match status" value="1"/>
</dbReference>
<dbReference type="Proteomes" id="UP000231086">
    <property type="component" value="Unassembled WGS sequence"/>
</dbReference>
<organism evidence="5 6">
    <name type="scientific">Candidatus Portnoybacteria bacterium CG10_big_fil_rev_8_21_14_0_10_44_7</name>
    <dbReference type="NCBI Taxonomy" id="1974816"/>
    <lineage>
        <taxon>Bacteria</taxon>
        <taxon>Candidatus Portnoyibacteriota</taxon>
    </lineage>
</organism>
<dbReference type="EMBL" id="PFEA01000030">
    <property type="protein sequence ID" value="PJE59817.1"/>
    <property type="molecule type" value="Genomic_DNA"/>
</dbReference>
<dbReference type="GO" id="GO:0008998">
    <property type="term" value="F:ribonucleoside-triphosphate reductase (thioredoxin) activity"/>
    <property type="evidence" value="ECO:0007669"/>
    <property type="project" value="UniProtKB-EC"/>
</dbReference>
<feature type="non-terminal residue" evidence="5">
    <location>
        <position position="537"/>
    </location>
</feature>
<keyword evidence="5" id="KW-0560">Oxidoreductase</keyword>
<evidence type="ECO:0000256" key="3">
    <source>
        <dbReference type="PROSITE-ProRule" id="PRU00492"/>
    </source>
</evidence>
<feature type="domain" description="ATP-cone" evidence="4">
    <location>
        <begin position="21"/>
        <end position="114"/>
    </location>
</feature>
<dbReference type="GO" id="GO:0004748">
    <property type="term" value="F:ribonucleoside-diphosphate reductase activity, thioredoxin disulfide as acceptor"/>
    <property type="evidence" value="ECO:0007669"/>
    <property type="project" value="TreeGrafter"/>
</dbReference>
<keyword evidence="2 3" id="KW-0067">ATP-binding</keyword>
<dbReference type="EC" id="1.17.4.2" evidence="5"/>
<dbReference type="AlphaFoldDB" id="A0A2M8KIS5"/>
<evidence type="ECO:0000259" key="4">
    <source>
        <dbReference type="PROSITE" id="PS51161"/>
    </source>
</evidence>
<accession>A0A2M8KIS5</accession>
<name>A0A2M8KIS5_9BACT</name>
<dbReference type="NCBIfam" id="TIGR02487">
    <property type="entry name" value="NrdD"/>
    <property type="match status" value="1"/>
</dbReference>
<dbReference type="Pfam" id="PF13597">
    <property type="entry name" value="NRDD"/>
    <property type="match status" value="1"/>
</dbReference>
<dbReference type="GO" id="GO:0006260">
    <property type="term" value="P:DNA replication"/>
    <property type="evidence" value="ECO:0007669"/>
    <property type="project" value="InterPro"/>
</dbReference>
<keyword evidence="1 3" id="KW-0547">Nucleotide-binding</keyword>
<evidence type="ECO:0000313" key="6">
    <source>
        <dbReference type="Proteomes" id="UP000231086"/>
    </source>
</evidence>
<dbReference type="InterPro" id="IPR005144">
    <property type="entry name" value="ATP-cone_dom"/>
</dbReference>
<evidence type="ECO:0000256" key="1">
    <source>
        <dbReference type="ARBA" id="ARBA00022741"/>
    </source>
</evidence>
<dbReference type="PANTHER" id="PTHR21075">
    <property type="entry name" value="ANAEROBIC RIBONUCLEOSIDE-TRIPHOSPHATE REDUCTASE"/>
    <property type="match status" value="1"/>
</dbReference>
<gene>
    <name evidence="5" type="ORF">COU85_01660</name>
</gene>
<proteinExistence type="predicted"/>
<dbReference type="SUPFAM" id="SSF51998">
    <property type="entry name" value="PFL-like glycyl radical enzymes"/>
    <property type="match status" value="1"/>
</dbReference>
<dbReference type="Gene3D" id="3.20.70.20">
    <property type="match status" value="1"/>
</dbReference>